<dbReference type="Proteomes" id="UP001058974">
    <property type="component" value="Chromosome 3"/>
</dbReference>
<dbReference type="InterPro" id="IPR029058">
    <property type="entry name" value="AB_hydrolase_fold"/>
</dbReference>
<dbReference type="GO" id="GO:0006629">
    <property type="term" value="P:lipid metabolic process"/>
    <property type="evidence" value="ECO:0007669"/>
    <property type="project" value="InterPro"/>
</dbReference>
<dbReference type="AlphaFoldDB" id="A0A9D4XYF7"/>
<organism evidence="1 2">
    <name type="scientific">Pisum sativum</name>
    <name type="common">Garden pea</name>
    <name type="synonym">Lathyrus oleraceus</name>
    <dbReference type="NCBI Taxonomy" id="3888"/>
    <lineage>
        <taxon>Eukaryota</taxon>
        <taxon>Viridiplantae</taxon>
        <taxon>Streptophyta</taxon>
        <taxon>Embryophyta</taxon>
        <taxon>Tracheophyta</taxon>
        <taxon>Spermatophyta</taxon>
        <taxon>Magnoliopsida</taxon>
        <taxon>eudicotyledons</taxon>
        <taxon>Gunneridae</taxon>
        <taxon>Pentapetalae</taxon>
        <taxon>rosids</taxon>
        <taxon>fabids</taxon>
        <taxon>Fabales</taxon>
        <taxon>Fabaceae</taxon>
        <taxon>Papilionoideae</taxon>
        <taxon>50 kb inversion clade</taxon>
        <taxon>NPAAA clade</taxon>
        <taxon>Hologalegina</taxon>
        <taxon>IRL clade</taxon>
        <taxon>Fabeae</taxon>
        <taxon>Lathyrus</taxon>
    </lineage>
</organism>
<protein>
    <submittedName>
        <fullName evidence="1">Variant 2, Phospholipase A(1) lcat3</fullName>
    </submittedName>
</protein>
<evidence type="ECO:0000313" key="2">
    <source>
        <dbReference type="Proteomes" id="UP001058974"/>
    </source>
</evidence>
<dbReference type="GO" id="GO:0008374">
    <property type="term" value="F:O-acyltransferase activity"/>
    <property type="evidence" value="ECO:0007669"/>
    <property type="project" value="InterPro"/>
</dbReference>
<dbReference type="InterPro" id="IPR003386">
    <property type="entry name" value="LACT/PDAT_acylTrfase"/>
</dbReference>
<dbReference type="Gene3D" id="3.40.50.1820">
    <property type="entry name" value="alpha/beta hydrolase"/>
    <property type="match status" value="1"/>
</dbReference>
<dbReference type="SUPFAM" id="SSF53474">
    <property type="entry name" value="alpha/beta-Hydrolases"/>
    <property type="match status" value="1"/>
</dbReference>
<proteinExistence type="predicted"/>
<sequence>MGFCPCFGDEISEQAPLADRDPVLLVSGMGGSILHSKPKKFGLTTRVWVRIFLADLEFRKKIWSLYNPKTGYTETLDKKSDIVVPDDDHGLYAIDILDPSWFVKCVHLTEVYHFHDMIDMLVGCGYVKGTTLFGYGYDFRQSNRMDKLMDGLKLKLETAYKASGGRKVNIISHSMGGVMILCFMSLCRDAFSKYVNKWIALACPFQGAPGCINDSLLTGLEFVEGLESYFFVSRWTFHQLVHSCSWLVCLLLSELNVGINDNTFTNKNLQYPFKSIYHCLGSGQSSSFILSLRTSWMWTRLESFGTSGYGLHTRQNNTLRSSHFNNPFEISNQVIEGSTPMNFLGACDSDPLLSADHVLMFLRYKAWSPFNSFL</sequence>
<evidence type="ECO:0000313" key="1">
    <source>
        <dbReference type="EMBL" id="KAI5428389.1"/>
    </source>
</evidence>
<accession>A0A9D4XYF7</accession>
<gene>
    <name evidence="1" type="ORF">KIW84_033395</name>
</gene>
<dbReference type="Pfam" id="PF02450">
    <property type="entry name" value="LCAT"/>
    <property type="match status" value="1"/>
</dbReference>
<dbReference type="EMBL" id="JAMSHJ010000003">
    <property type="protein sequence ID" value="KAI5428389.1"/>
    <property type="molecule type" value="Genomic_DNA"/>
</dbReference>
<comment type="caution">
    <text evidence="1">The sequence shown here is derived from an EMBL/GenBank/DDBJ whole genome shotgun (WGS) entry which is preliminary data.</text>
</comment>
<dbReference type="PANTHER" id="PTHR11440">
    <property type="entry name" value="LECITHIN-CHOLESTEROL ACYLTRANSFERASE-RELATED"/>
    <property type="match status" value="1"/>
</dbReference>
<name>A0A9D4XYF7_PEA</name>
<reference evidence="1 2" key="1">
    <citation type="journal article" date="2022" name="Nat. Genet.">
        <title>Improved pea reference genome and pan-genome highlight genomic features and evolutionary characteristics.</title>
        <authorList>
            <person name="Yang T."/>
            <person name="Liu R."/>
            <person name="Luo Y."/>
            <person name="Hu S."/>
            <person name="Wang D."/>
            <person name="Wang C."/>
            <person name="Pandey M.K."/>
            <person name="Ge S."/>
            <person name="Xu Q."/>
            <person name="Li N."/>
            <person name="Li G."/>
            <person name="Huang Y."/>
            <person name="Saxena R.K."/>
            <person name="Ji Y."/>
            <person name="Li M."/>
            <person name="Yan X."/>
            <person name="He Y."/>
            <person name="Liu Y."/>
            <person name="Wang X."/>
            <person name="Xiang C."/>
            <person name="Varshney R.K."/>
            <person name="Ding H."/>
            <person name="Gao S."/>
            <person name="Zong X."/>
        </authorList>
    </citation>
    <scope>NUCLEOTIDE SEQUENCE [LARGE SCALE GENOMIC DNA]</scope>
    <source>
        <strain evidence="1 2">cv. Zhongwan 6</strain>
    </source>
</reference>
<keyword evidence="2" id="KW-1185">Reference proteome</keyword>
<dbReference type="Gramene" id="Psat03G0339500-T2">
    <property type="protein sequence ID" value="KAI5428389.1"/>
    <property type="gene ID" value="KIW84_033395"/>
</dbReference>